<feature type="region of interest" description="Disordered" evidence="1">
    <location>
        <begin position="368"/>
        <end position="402"/>
    </location>
</feature>
<feature type="domain" description="PASTA" evidence="3">
    <location>
        <begin position="279"/>
        <end position="365"/>
    </location>
</feature>
<dbReference type="AlphaFoldDB" id="A0A4S3B0S5"/>
<accession>A0A4S3B0S5</accession>
<dbReference type="PROSITE" id="PS51178">
    <property type="entry name" value="PASTA"/>
    <property type="match status" value="1"/>
</dbReference>
<dbReference type="PROSITE" id="PS51257">
    <property type="entry name" value="PROKAR_LIPOPROTEIN"/>
    <property type="match status" value="1"/>
</dbReference>
<evidence type="ECO:0000313" key="5">
    <source>
        <dbReference type="Proteomes" id="UP000310506"/>
    </source>
</evidence>
<reference evidence="4 5" key="1">
    <citation type="submission" date="2019-01" db="EMBL/GenBank/DDBJ databases">
        <title>Vagococcus silagei sp. nov. isolated from brewer's grain.</title>
        <authorList>
            <person name="Guu J.-R."/>
        </authorList>
    </citation>
    <scope>NUCLEOTIDE SEQUENCE [LARGE SCALE GENOMIC DNA]</scope>
    <source>
        <strain evidence="4 5">2B-2</strain>
    </source>
</reference>
<keyword evidence="2" id="KW-0812">Transmembrane</keyword>
<evidence type="ECO:0000256" key="1">
    <source>
        <dbReference type="SAM" id="MobiDB-lite"/>
    </source>
</evidence>
<organism evidence="4 5">
    <name type="scientific">Vagococcus silagei</name>
    <dbReference type="NCBI Taxonomy" id="2508885"/>
    <lineage>
        <taxon>Bacteria</taxon>
        <taxon>Bacillati</taxon>
        <taxon>Bacillota</taxon>
        <taxon>Bacilli</taxon>
        <taxon>Lactobacillales</taxon>
        <taxon>Enterococcaceae</taxon>
        <taxon>Vagococcus</taxon>
    </lineage>
</organism>
<name>A0A4S3B0S5_9ENTE</name>
<dbReference type="InterPro" id="IPR005543">
    <property type="entry name" value="PASTA_dom"/>
</dbReference>
<dbReference type="OrthoDB" id="2198921at2"/>
<dbReference type="CDD" id="cd06577">
    <property type="entry name" value="PASTA_pknB"/>
    <property type="match status" value="1"/>
</dbReference>
<evidence type="ECO:0000259" key="3">
    <source>
        <dbReference type="PROSITE" id="PS51178"/>
    </source>
</evidence>
<dbReference type="Proteomes" id="UP000310506">
    <property type="component" value="Unassembled WGS sequence"/>
</dbReference>
<protein>
    <recommendedName>
        <fullName evidence="3">PASTA domain-containing protein</fullName>
    </recommendedName>
</protein>
<feature type="transmembrane region" description="Helical" evidence="2">
    <location>
        <begin position="21"/>
        <end position="39"/>
    </location>
</feature>
<evidence type="ECO:0000256" key="2">
    <source>
        <dbReference type="SAM" id="Phobius"/>
    </source>
</evidence>
<keyword evidence="2" id="KW-1133">Transmembrane helix</keyword>
<evidence type="ECO:0000313" key="4">
    <source>
        <dbReference type="EMBL" id="THB60372.1"/>
    </source>
</evidence>
<keyword evidence="5" id="KW-1185">Reference proteome</keyword>
<dbReference type="EMBL" id="SDGV01000026">
    <property type="protein sequence ID" value="THB60372.1"/>
    <property type="molecule type" value="Genomic_DNA"/>
</dbReference>
<dbReference type="Gene3D" id="3.30.10.20">
    <property type="match status" value="1"/>
</dbReference>
<dbReference type="RefSeq" id="WP_136137711.1">
    <property type="nucleotide sequence ID" value="NZ_SDGV01000026.1"/>
</dbReference>
<gene>
    <name evidence="4" type="ORF">ESZ54_11035</name>
</gene>
<comment type="caution">
    <text evidence="4">The sequence shown here is derived from an EMBL/GenBank/DDBJ whole genome shotgun (WGS) entry which is preliminary data.</text>
</comment>
<sequence length="402" mass="46331">MKRKKSKYNKMKTGRTQKIVYLIYLIIIAVSCFLFFRAYQYISNIPKANNITQEEIYDLTKIGESDIKLVRALKNDAFDSWLYEANSDKVKKLPKIQEIISSITDGKVKVSDIDQVITGLKKEVGTINDSDVEELYVIYYKAILPKHYEKADYAFQQMTVSHPDDYYQDIFSLLDLLNKIYVQKGMLIVTNDINFKKATSLLNEINKNFIEVNQIKSSVMSYSALTEPIPDPQTRLGRELDTYVYKANDYLQSNLMVNEFKKKYQELQDNLEINRELIKKSVELPDLVGLTVEEAHQELTKLKLNYSVYGFTNRLYKNGALVPESKRGNEHWDNDKKDRIIRQDPSSSSYDYIIQDTTIKITVENKAVEKPIESTDSSSTTSSDSSSSTIHTTSTTTVNFDK</sequence>
<feature type="compositionally biased region" description="Low complexity" evidence="1">
    <location>
        <begin position="374"/>
        <end position="402"/>
    </location>
</feature>
<proteinExistence type="predicted"/>
<keyword evidence="2" id="KW-0472">Membrane</keyword>